<dbReference type="InterPro" id="IPR050090">
    <property type="entry name" value="Tyrosine_recombinase_XerCD"/>
</dbReference>
<evidence type="ECO:0000259" key="8">
    <source>
        <dbReference type="PROSITE" id="PS51900"/>
    </source>
</evidence>
<comment type="similarity">
    <text evidence="2">Belongs to the 'phage' integrase family.</text>
</comment>
<evidence type="ECO:0000313" key="10">
    <source>
        <dbReference type="EMBL" id="CUO37014.1"/>
    </source>
</evidence>
<name>A0A173TUJ2_9FIRM</name>
<dbReference type="InterPro" id="IPR011010">
    <property type="entry name" value="DNA_brk_join_enz"/>
</dbReference>
<dbReference type="AlphaFoldDB" id="A0A173TUJ2"/>
<evidence type="ECO:0000313" key="9">
    <source>
        <dbReference type="EMBL" id="CUN06351.1"/>
    </source>
</evidence>
<evidence type="ECO:0000313" key="20">
    <source>
        <dbReference type="Proteomes" id="UP000286561"/>
    </source>
</evidence>
<reference evidence="15 16" key="1">
    <citation type="submission" date="2015-09" db="EMBL/GenBank/DDBJ databases">
        <authorList>
            <consortium name="Pathogen Informatics"/>
        </authorList>
    </citation>
    <scope>NUCLEOTIDE SEQUENCE [LARGE SCALE GENOMIC DNA]</scope>
    <source>
        <strain evidence="10 16">2789STDY5834835</strain>
        <strain evidence="9 15">2789STDY5834966</strain>
    </source>
</reference>
<dbReference type="InterPro" id="IPR013762">
    <property type="entry name" value="Integrase-like_cat_sf"/>
</dbReference>
<evidence type="ECO:0000256" key="5">
    <source>
        <dbReference type="ARBA" id="ARBA00023172"/>
    </source>
</evidence>
<dbReference type="Pfam" id="PF02899">
    <property type="entry name" value="Phage_int_SAM_1"/>
    <property type="match status" value="1"/>
</dbReference>
<dbReference type="Proteomes" id="UP000095679">
    <property type="component" value="Unassembled WGS sequence"/>
</dbReference>
<dbReference type="Gene3D" id="1.10.150.130">
    <property type="match status" value="1"/>
</dbReference>
<evidence type="ECO:0000313" key="19">
    <source>
        <dbReference type="Proteomes" id="UP000284621"/>
    </source>
</evidence>
<dbReference type="EMBL" id="CYZL01000013">
    <property type="protein sequence ID" value="CUO37014.1"/>
    <property type="molecule type" value="Genomic_DNA"/>
</dbReference>
<gene>
    <name evidence="9" type="primary">xerD_2</name>
    <name evidence="13" type="ORF">DW833_04150</name>
    <name evidence="12" type="ORF">DW972_11015</name>
    <name evidence="14" type="ORF">DWZ29_03160</name>
    <name evidence="11" type="ORF">DXD91_00450</name>
    <name evidence="10" type="ORF">ERS852450_01677</name>
    <name evidence="9" type="ORF">ERS852578_01955</name>
</gene>
<feature type="domain" description="Core-binding (CB)" evidence="8">
    <location>
        <begin position="1"/>
        <end position="86"/>
    </location>
</feature>
<evidence type="ECO:0000313" key="17">
    <source>
        <dbReference type="Proteomes" id="UP000262524"/>
    </source>
</evidence>
<proteinExistence type="inferred from homology"/>
<dbReference type="GO" id="GO:0003677">
    <property type="term" value="F:DNA binding"/>
    <property type="evidence" value="ECO:0007669"/>
    <property type="project" value="UniProtKB-UniRule"/>
</dbReference>
<dbReference type="InterPro" id="IPR010998">
    <property type="entry name" value="Integrase_recombinase_N"/>
</dbReference>
<dbReference type="EMBL" id="CYYC01000023">
    <property type="protein sequence ID" value="CUN06351.1"/>
    <property type="molecule type" value="Genomic_DNA"/>
</dbReference>
<dbReference type="EMBL" id="QSEP01000079">
    <property type="protein sequence ID" value="RGZ80982.1"/>
    <property type="molecule type" value="Genomic_DNA"/>
</dbReference>
<dbReference type="Proteomes" id="UP000095390">
    <property type="component" value="Unassembled WGS sequence"/>
</dbReference>
<evidence type="ECO:0000256" key="2">
    <source>
        <dbReference type="ARBA" id="ARBA00008857"/>
    </source>
</evidence>
<keyword evidence="3" id="KW-0229">DNA integration</keyword>
<keyword evidence="19" id="KW-1185">Reference proteome</keyword>
<dbReference type="Proteomes" id="UP000286561">
    <property type="component" value="Unassembled WGS sequence"/>
</dbReference>
<dbReference type="Proteomes" id="UP000284621">
    <property type="component" value="Unassembled WGS sequence"/>
</dbReference>
<evidence type="ECO:0000313" key="11">
    <source>
        <dbReference type="EMBL" id="RGI92499.1"/>
    </source>
</evidence>
<comment type="function">
    <text evidence="1">Site-specific tyrosine recombinase, which acts by catalyzing the cutting and rejoining of the recombining DNA molecules.</text>
</comment>
<evidence type="ECO:0000256" key="6">
    <source>
        <dbReference type="PROSITE-ProRule" id="PRU01248"/>
    </source>
</evidence>
<dbReference type="Gene3D" id="1.10.443.10">
    <property type="entry name" value="Intergrase catalytic core"/>
    <property type="match status" value="1"/>
</dbReference>
<dbReference type="EMBL" id="QRQO01000005">
    <property type="protein sequence ID" value="RHN16564.1"/>
    <property type="molecule type" value="Genomic_DNA"/>
</dbReference>
<dbReference type="OrthoDB" id="9801717at2"/>
<dbReference type="GeneID" id="75049540"/>
<dbReference type="GO" id="GO:0015074">
    <property type="term" value="P:DNA integration"/>
    <property type="evidence" value="ECO:0007669"/>
    <property type="project" value="UniProtKB-KW"/>
</dbReference>
<dbReference type="InterPro" id="IPR002104">
    <property type="entry name" value="Integrase_catalytic"/>
</dbReference>
<dbReference type="PANTHER" id="PTHR30349">
    <property type="entry name" value="PHAGE INTEGRASE-RELATED"/>
    <property type="match status" value="1"/>
</dbReference>
<evidence type="ECO:0000313" key="18">
    <source>
        <dbReference type="Proteomes" id="UP000283700"/>
    </source>
</evidence>
<dbReference type="Proteomes" id="UP000283700">
    <property type="component" value="Unassembled WGS sequence"/>
</dbReference>
<dbReference type="SUPFAM" id="SSF56349">
    <property type="entry name" value="DNA breaking-rejoining enzymes"/>
    <property type="match status" value="1"/>
</dbReference>
<evidence type="ECO:0000313" key="16">
    <source>
        <dbReference type="Proteomes" id="UP000095679"/>
    </source>
</evidence>
<dbReference type="InterPro" id="IPR044068">
    <property type="entry name" value="CB"/>
</dbReference>
<feature type="domain" description="Tyr recombinase" evidence="7">
    <location>
        <begin position="104"/>
        <end position="277"/>
    </location>
</feature>
<dbReference type="GO" id="GO:0006310">
    <property type="term" value="P:DNA recombination"/>
    <property type="evidence" value="ECO:0007669"/>
    <property type="project" value="UniProtKB-KW"/>
</dbReference>
<keyword evidence="5" id="KW-0233">DNA recombination</keyword>
<evidence type="ECO:0000256" key="3">
    <source>
        <dbReference type="ARBA" id="ARBA00022908"/>
    </source>
</evidence>
<evidence type="ECO:0000313" key="13">
    <source>
        <dbReference type="EMBL" id="RHC67035.1"/>
    </source>
</evidence>
<organism evidence="9 15">
    <name type="scientific">Anaerobutyricum hallii</name>
    <dbReference type="NCBI Taxonomy" id="39488"/>
    <lineage>
        <taxon>Bacteria</taxon>
        <taxon>Bacillati</taxon>
        <taxon>Bacillota</taxon>
        <taxon>Clostridia</taxon>
        <taxon>Lachnospirales</taxon>
        <taxon>Lachnospiraceae</taxon>
        <taxon>Anaerobutyricum</taxon>
    </lineage>
</organism>
<evidence type="ECO:0000259" key="7">
    <source>
        <dbReference type="PROSITE" id="PS51898"/>
    </source>
</evidence>
<dbReference type="PROSITE" id="PS51900">
    <property type="entry name" value="CB"/>
    <property type="match status" value="1"/>
</dbReference>
<evidence type="ECO:0000256" key="4">
    <source>
        <dbReference type="ARBA" id="ARBA00023125"/>
    </source>
</evidence>
<dbReference type="EMBL" id="QSOE01000002">
    <property type="protein sequence ID" value="RGI92499.1"/>
    <property type="molecule type" value="Genomic_DNA"/>
</dbReference>
<dbReference type="Proteomes" id="UP000262524">
    <property type="component" value="Unassembled WGS sequence"/>
</dbReference>
<evidence type="ECO:0000256" key="1">
    <source>
        <dbReference type="ARBA" id="ARBA00003283"/>
    </source>
</evidence>
<accession>A0A173TUJ2</accession>
<protein>
    <submittedName>
        <fullName evidence="11">Integrase</fullName>
    </submittedName>
    <submittedName>
        <fullName evidence="9">Tyrosine recombinase XerD</fullName>
    </submittedName>
</protein>
<keyword evidence="4 6" id="KW-0238">DNA-binding</keyword>
<dbReference type="PROSITE" id="PS51898">
    <property type="entry name" value="TYR_RECOMBINASE"/>
    <property type="match status" value="1"/>
</dbReference>
<dbReference type="EMBL" id="QSID01000003">
    <property type="protein sequence ID" value="RHC67035.1"/>
    <property type="molecule type" value="Genomic_DNA"/>
</dbReference>
<evidence type="ECO:0000313" key="15">
    <source>
        <dbReference type="Proteomes" id="UP000095390"/>
    </source>
</evidence>
<evidence type="ECO:0000313" key="12">
    <source>
        <dbReference type="EMBL" id="RGZ80982.1"/>
    </source>
</evidence>
<dbReference type="InterPro" id="IPR004107">
    <property type="entry name" value="Integrase_SAM-like_N"/>
</dbReference>
<sequence>MKYILKREMLVCYEKVLIEEEKSQATIEKYMRDVRKFFQYVEEMGKKEGITKEIVLSYKRSLIEEYAPSSVNSMLASLNHFFKVNHWYECIVKSLKIQQRTFRAKERELTKEEYYRLLRAAQKEGKYRLYCILQTICGSGIRVSELKYITVKAVTRGRAVIFMKNKTRTILLPPKLCRLLKDYCKQEKITSGMIFITRRGNPVDRSNILHEMKNLCGTAGVEREKVFPHNLRHLFAYTYYKAEKDIAHLADILGHSSINTTRIYTMGSGEEEMKQLSNLGLIVRCG</sequence>
<dbReference type="PANTHER" id="PTHR30349:SF89">
    <property type="entry name" value="INTEGRASE_RECOMBINASE"/>
    <property type="match status" value="1"/>
</dbReference>
<evidence type="ECO:0000313" key="14">
    <source>
        <dbReference type="EMBL" id="RHN16564.1"/>
    </source>
</evidence>
<dbReference type="Pfam" id="PF00589">
    <property type="entry name" value="Phage_integrase"/>
    <property type="match status" value="1"/>
</dbReference>
<dbReference type="RefSeq" id="WP_005350491.1">
    <property type="nucleotide sequence ID" value="NZ_BLYK01000100.1"/>
</dbReference>
<reference evidence="17 18" key="2">
    <citation type="submission" date="2018-08" db="EMBL/GenBank/DDBJ databases">
        <title>A genome reference for cultivated species of the human gut microbiota.</title>
        <authorList>
            <person name="Zou Y."/>
            <person name="Xue W."/>
            <person name="Luo G."/>
        </authorList>
    </citation>
    <scope>NUCLEOTIDE SEQUENCE [LARGE SCALE GENOMIC DNA]</scope>
    <source>
        <strain evidence="14 18">AF31-17AC</strain>
        <strain evidence="13 19">AM34-3LB</strain>
        <strain evidence="12 20">AM48-23BH</strain>
        <strain evidence="11 17">TM10-1AC</strain>
    </source>
</reference>